<proteinExistence type="predicted"/>
<protein>
    <recommendedName>
        <fullName evidence="3">SprT-like domain-containing protein</fullName>
    </recommendedName>
</protein>
<evidence type="ECO:0008006" key="3">
    <source>
        <dbReference type="Google" id="ProtNLM"/>
    </source>
</evidence>
<reference evidence="1 2" key="1">
    <citation type="submission" date="2024-05" db="EMBL/GenBank/DDBJ databases">
        <authorList>
            <person name="Duchaud E."/>
        </authorList>
    </citation>
    <scope>NUCLEOTIDE SEQUENCE [LARGE SCALE GENOMIC DNA]</scope>
    <source>
        <strain evidence="1">Ena-SAMPLE-TAB-13-05-2024-13:56:06:370-140305</strain>
    </source>
</reference>
<keyword evidence="2" id="KW-1185">Reference proteome</keyword>
<comment type="caution">
    <text evidence="1">The sequence shown here is derived from an EMBL/GenBank/DDBJ whole genome shotgun (WGS) entry which is preliminary data.</text>
</comment>
<dbReference type="Proteomes" id="UP001497602">
    <property type="component" value="Unassembled WGS sequence"/>
</dbReference>
<accession>A0ABM9PPJ2</accession>
<gene>
    <name evidence="1" type="ORF">T190115A13A_40195</name>
</gene>
<organism evidence="1 2">
    <name type="scientific">Tenacibaculum vairaonense</name>
    <dbReference type="NCBI Taxonomy" id="3137860"/>
    <lineage>
        <taxon>Bacteria</taxon>
        <taxon>Pseudomonadati</taxon>
        <taxon>Bacteroidota</taxon>
        <taxon>Flavobacteriia</taxon>
        <taxon>Flavobacteriales</taxon>
        <taxon>Flavobacteriaceae</taxon>
        <taxon>Tenacibaculum</taxon>
    </lineage>
</organism>
<evidence type="ECO:0000313" key="1">
    <source>
        <dbReference type="EMBL" id="CAL2107673.1"/>
    </source>
</evidence>
<dbReference type="RefSeq" id="WP_348739268.1">
    <property type="nucleotide sequence ID" value="NZ_CAXJRC010000041.1"/>
</dbReference>
<evidence type="ECO:0000313" key="2">
    <source>
        <dbReference type="Proteomes" id="UP001497602"/>
    </source>
</evidence>
<dbReference type="EMBL" id="CAXJRC010000041">
    <property type="protein sequence ID" value="CAL2107673.1"/>
    <property type="molecule type" value="Genomic_DNA"/>
</dbReference>
<name>A0ABM9PPJ2_9FLAO</name>
<sequence length="498" mass="55414">MKNKKFTTHKLVQLVIILISFYTLYNCTQEEAINFKNKSTSASIKTINFNNFIQSQLLKESNLKVYTNTTHKSLKKETSTQQFAFLQNYALSSSIKQQKTYSVPVTPLNYTDKKHLYNLVIEKNKKGITNYLLKTTLTGIPVSLQTIVTDDTQLIKNKNTYSRNRDCTFITIENPPTCECGYFSNGTWVQVSTASPGSTSTTMLCEGQGAPIKASFHNNHGASQGGGGGASVSTGAYGAAPGPVYVYSSQEERCYPDGTCTPPLYIPAASTPNAPDKVSGSEEDIVDNTDNPCVSDIIKALQEKDQNGAMVPDLKGKEHLSQVILDLFGNCKNYDLVIKIDDLGLSPSGNLINAYTDGFDSITLDEDLVKDATQLSIAKTLIHESLHAYINFKLNKYDRVANKDFVQLLNIYYKKFNEDTNLTQHNFMAEYIEALAYSLSAYDNHRQDMEYYKQLSWGGLEASDNYQSLPTTEQTAIQNTIANERFNRSGKKSAKCDN</sequence>